<name>A0A7X0ZJG8_9LIST</name>
<dbReference type="Proteomes" id="UP000518829">
    <property type="component" value="Unassembled WGS sequence"/>
</dbReference>
<dbReference type="GO" id="GO:0005886">
    <property type="term" value="C:plasma membrane"/>
    <property type="evidence" value="ECO:0007669"/>
    <property type="project" value="UniProtKB-SubCell"/>
</dbReference>
<keyword evidence="3" id="KW-1003">Cell membrane</keyword>
<keyword evidence="6 7" id="KW-0472">Membrane</keyword>
<feature type="domain" description="YetF-like N-terminal transmembrane" evidence="9">
    <location>
        <begin position="1"/>
        <end position="68"/>
    </location>
</feature>
<evidence type="ECO:0000256" key="7">
    <source>
        <dbReference type="SAM" id="Phobius"/>
    </source>
</evidence>
<dbReference type="Gene3D" id="3.30.240.20">
    <property type="entry name" value="bsu07140 like domains"/>
    <property type="match status" value="2"/>
</dbReference>
<evidence type="ECO:0000256" key="1">
    <source>
        <dbReference type="ARBA" id="ARBA00004651"/>
    </source>
</evidence>
<evidence type="ECO:0000256" key="2">
    <source>
        <dbReference type="ARBA" id="ARBA00006448"/>
    </source>
</evidence>
<evidence type="ECO:0000313" key="11">
    <source>
        <dbReference type="EMBL" id="MBC2287729.1"/>
    </source>
</evidence>
<dbReference type="InterPro" id="IPR023090">
    <property type="entry name" value="UPF0702_alpha/beta_dom_sf"/>
</dbReference>
<dbReference type="AlphaFoldDB" id="A0A7X0ZJG8"/>
<feature type="domain" description="YetF C-terminal" evidence="8">
    <location>
        <begin position="72"/>
        <end position="207"/>
    </location>
</feature>
<comment type="subcellular location">
    <subcellularLocation>
        <location evidence="1">Cell membrane</location>
        <topology evidence="1">Multi-pass membrane protein</topology>
    </subcellularLocation>
</comment>
<evidence type="ECO:0000256" key="6">
    <source>
        <dbReference type="ARBA" id="ARBA00023136"/>
    </source>
</evidence>
<evidence type="ECO:0000313" key="13">
    <source>
        <dbReference type="Proteomes" id="UP000558070"/>
    </source>
</evidence>
<dbReference type="EMBL" id="JAARPH010000003">
    <property type="protein sequence ID" value="MBC1375689.1"/>
    <property type="molecule type" value="Genomic_DNA"/>
</dbReference>
<keyword evidence="5 7" id="KW-1133">Transmembrane helix</keyword>
<comment type="similarity">
    <text evidence="2">Belongs to the UPF0702 family.</text>
</comment>
<organism evidence="11 13">
    <name type="scientific">Listeria farberi</name>
    <dbReference type="NCBI Taxonomy" id="2713500"/>
    <lineage>
        <taxon>Bacteria</taxon>
        <taxon>Bacillati</taxon>
        <taxon>Bacillota</taxon>
        <taxon>Bacilli</taxon>
        <taxon>Bacillales</taxon>
        <taxon>Listeriaceae</taxon>
        <taxon>Listeria</taxon>
    </lineage>
</organism>
<accession>A0A7X0ZJG8</accession>
<evidence type="ECO:0000259" key="8">
    <source>
        <dbReference type="Pfam" id="PF04239"/>
    </source>
</evidence>
<dbReference type="Pfam" id="PF04239">
    <property type="entry name" value="DUF421"/>
    <property type="match status" value="1"/>
</dbReference>
<reference evidence="12 13" key="1">
    <citation type="submission" date="2020-03" db="EMBL/GenBank/DDBJ databases">
        <title>Soil Listeria distribution.</title>
        <authorList>
            <person name="Liao J."/>
            <person name="Wiedmann M."/>
        </authorList>
    </citation>
    <scope>NUCLEOTIDE SEQUENCE [LARGE SCALE GENOMIC DNA]</scope>
    <source>
        <strain evidence="11 13">FSL L7-0072</strain>
        <strain evidence="10 12">FSL L7-1699</strain>
    </source>
</reference>
<evidence type="ECO:0000256" key="5">
    <source>
        <dbReference type="ARBA" id="ARBA00022989"/>
    </source>
</evidence>
<keyword evidence="4 7" id="KW-0812">Transmembrane</keyword>
<feature type="transmembrane region" description="Helical" evidence="7">
    <location>
        <begin position="49"/>
        <end position="70"/>
    </location>
</feature>
<gene>
    <name evidence="10" type="ORF">HB839_09135</name>
    <name evidence="11" type="ORF">HCB47_08880</name>
</gene>
<evidence type="ECO:0000259" key="9">
    <source>
        <dbReference type="Pfam" id="PF20730"/>
    </source>
</evidence>
<dbReference type="InterPro" id="IPR007353">
    <property type="entry name" value="DUF421"/>
</dbReference>
<evidence type="ECO:0000313" key="10">
    <source>
        <dbReference type="EMBL" id="MBC1375689.1"/>
    </source>
</evidence>
<dbReference type="PANTHER" id="PTHR34582:SF5">
    <property type="entry name" value="UPF0702 TRANSMEMBRANE PROTEIN YETF"/>
    <property type="match status" value="1"/>
</dbReference>
<sequence>MILGFFGLLITMRLLGKKALSELTPFDIVYVVVFGGILEESLYDNNIQVWHMLFGVLIWGACIYLIELATRKFAFPRRLMKGELSVLINNGEFDEKELKKNKMEMEQIRTMLRQENIYNIEQVKYLIVEPGGQISIKKYEQYEPPEKRELGIEVQEEKLNYLLINEGKVNKNELKRLGKEESWLYEQLGKIGYSANEIASIIYGEWDEEKGFWIKRYKGMEH</sequence>
<dbReference type="Pfam" id="PF20730">
    <property type="entry name" value="YetF_N"/>
    <property type="match status" value="1"/>
</dbReference>
<proteinExistence type="inferred from homology"/>
<dbReference type="EMBL" id="JAARZO010000003">
    <property type="protein sequence ID" value="MBC2287729.1"/>
    <property type="molecule type" value="Genomic_DNA"/>
</dbReference>
<evidence type="ECO:0000256" key="4">
    <source>
        <dbReference type="ARBA" id="ARBA00022692"/>
    </source>
</evidence>
<evidence type="ECO:0000256" key="3">
    <source>
        <dbReference type="ARBA" id="ARBA00022475"/>
    </source>
</evidence>
<dbReference type="Proteomes" id="UP000558070">
    <property type="component" value="Unassembled WGS sequence"/>
</dbReference>
<comment type="caution">
    <text evidence="11">The sequence shown here is derived from an EMBL/GenBank/DDBJ whole genome shotgun (WGS) entry which is preliminary data.</text>
</comment>
<keyword evidence="12" id="KW-1185">Reference proteome</keyword>
<dbReference type="PANTHER" id="PTHR34582">
    <property type="entry name" value="UPF0702 TRANSMEMBRANE PROTEIN YCAP"/>
    <property type="match status" value="1"/>
</dbReference>
<dbReference type="InterPro" id="IPR048454">
    <property type="entry name" value="YetF_N"/>
</dbReference>
<protein>
    <submittedName>
        <fullName evidence="11">DUF421 domain-containing protein</fullName>
    </submittedName>
</protein>
<evidence type="ECO:0000313" key="12">
    <source>
        <dbReference type="Proteomes" id="UP000518829"/>
    </source>
</evidence>